<evidence type="ECO:0000256" key="8">
    <source>
        <dbReference type="ARBA" id="ARBA00022692"/>
    </source>
</evidence>
<keyword evidence="12 15" id="KW-0408">Iron</keyword>
<accession>A0A5M6ZF73</accession>
<evidence type="ECO:0000259" key="20">
    <source>
        <dbReference type="PROSITE" id="PS51003"/>
    </source>
</evidence>
<dbReference type="PIRSF" id="PIRSF038885">
    <property type="entry name" value="COB"/>
    <property type="match status" value="1"/>
</dbReference>
<dbReference type="PANTHER" id="PTHR19271:SF16">
    <property type="entry name" value="CYTOCHROME B"/>
    <property type="match status" value="1"/>
</dbReference>
<feature type="transmembrane region" description="Helical" evidence="18">
    <location>
        <begin position="154"/>
        <end position="172"/>
    </location>
</feature>
<keyword evidence="22" id="KW-1185">Reference proteome</keyword>
<dbReference type="InterPro" id="IPR030689">
    <property type="entry name" value="Cytochrome_b"/>
</dbReference>
<keyword evidence="5 16" id="KW-0813">Transport</keyword>
<dbReference type="Proteomes" id="UP000325122">
    <property type="component" value="Unassembled WGS sequence"/>
</dbReference>
<feature type="binding site" description="axial binding residue" evidence="15">
    <location>
        <position position="96"/>
    </location>
    <ligand>
        <name>heme b</name>
        <dbReference type="ChEBI" id="CHEBI:60344"/>
        <label>b562</label>
    </ligand>
    <ligandPart>
        <name>Fe</name>
        <dbReference type="ChEBI" id="CHEBI:18248"/>
    </ligandPart>
</feature>
<evidence type="ECO:0000256" key="13">
    <source>
        <dbReference type="ARBA" id="ARBA00023136"/>
    </source>
</evidence>
<feature type="binding site" description="axial binding residue" evidence="15">
    <location>
        <position position="197"/>
    </location>
    <ligand>
        <name>heme b</name>
        <dbReference type="ChEBI" id="CHEBI:60344"/>
        <label>b562</label>
    </ligand>
    <ligandPart>
        <name>Fe</name>
        <dbReference type="ChEBI" id="CHEBI:18248"/>
    </ligandPart>
</feature>
<dbReference type="InterPro" id="IPR005798">
    <property type="entry name" value="Cyt_b/b6_C"/>
</dbReference>
<evidence type="ECO:0000256" key="4">
    <source>
        <dbReference type="ARBA" id="ARBA00013531"/>
    </source>
</evidence>
<dbReference type="CDD" id="cd00290">
    <property type="entry name" value="cytochrome_b_C"/>
    <property type="match status" value="1"/>
</dbReference>
<keyword evidence="7 16" id="KW-0679">Respiratory chain</keyword>
<comment type="cofactor">
    <cofactor evidence="15">
        <name>heme</name>
        <dbReference type="ChEBI" id="CHEBI:30413"/>
    </cofactor>
    <text evidence="15">Binds 2 heme groups non-covalently.</text>
</comment>
<evidence type="ECO:0000256" key="2">
    <source>
        <dbReference type="ARBA" id="ARBA00004141"/>
    </source>
</evidence>
<feature type="domain" description="Cytochrome b/b6 C-terminal region profile" evidence="20">
    <location>
        <begin position="227"/>
        <end position="407"/>
    </location>
</feature>
<dbReference type="InterPro" id="IPR048260">
    <property type="entry name" value="Cytochrome_b_C_euk/bac"/>
</dbReference>
<dbReference type="Pfam" id="PF00033">
    <property type="entry name" value="Cytochrome_B"/>
    <property type="match status" value="1"/>
</dbReference>
<keyword evidence="6 15" id="KW-0349">Heme</keyword>
<comment type="similarity">
    <text evidence="16">Belongs to the cytochrome b family.</text>
</comment>
<keyword evidence="11 18" id="KW-1133">Transmembrane helix</keyword>
<dbReference type="SUPFAM" id="SSF81648">
    <property type="entry name" value="a domain/subunit of cytochrome bc1 complex (Ubiquinol-cytochrome c reductase)"/>
    <property type="match status" value="1"/>
</dbReference>
<dbReference type="GO" id="GO:0046872">
    <property type="term" value="F:metal ion binding"/>
    <property type="evidence" value="ECO:0007669"/>
    <property type="project" value="UniProtKB-KW"/>
</dbReference>
<dbReference type="InterPro" id="IPR016174">
    <property type="entry name" value="Di-haem_cyt_TM"/>
</dbReference>
<feature type="transmembrane region" description="Helical" evidence="18">
    <location>
        <begin position="88"/>
        <end position="107"/>
    </location>
</feature>
<evidence type="ECO:0000256" key="11">
    <source>
        <dbReference type="ARBA" id="ARBA00022989"/>
    </source>
</evidence>
<feature type="transmembrane region" description="Helical" evidence="18">
    <location>
        <begin position="193"/>
        <end position="214"/>
    </location>
</feature>
<evidence type="ECO:0000256" key="16">
    <source>
        <dbReference type="RuleBase" id="RU003385"/>
    </source>
</evidence>
<feature type="transmembrane region" description="Helical" evidence="18">
    <location>
        <begin position="42"/>
        <end position="68"/>
    </location>
</feature>
<name>A0A5M6ZF73_9PROT</name>
<feature type="region of interest" description="Disordered" evidence="17">
    <location>
        <begin position="405"/>
        <end position="432"/>
    </location>
</feature>
<gene>
    <name evidence="21" type="ORF">F1654_11395</name>
</gene>
<feature type="transmembrane region" description="Helical" evidence="18">
    <location>
        <begin position="127"/>
        <end position="148"/>
    </location>
</feature>
<evidence type="ECO:0000256" key="14">
    <source>
        <dbReference type="PIRSR" id="PIRSR038885-1"/>
    </source>
</evidence>
<keyword evidence="10 16" id="KW-0249">Electron transport</keyword>
<keyword evidence="8 16" id="KW-0812">Transmembrane</keyword>
<comment type="function">
    <text evidence="1 16">Component of the ubiquinol-cytochrome c reductase complex (complex III or cytochrome b-c1 complex), which is a respiratory chain that generates an electrochemical potential coupled to ATP synthesis.</text>
</comment>
<dbReference type="EMBL" id="VWOJ01000003">
    <property type="protein sequence ID" value="KAA5802417.1"/>
    <property type="molecule type" value="Genomic_DNA"/>
</dbReference>
<feature type="binding site" description="axial binding residue" evidence="15">
    <location>
        <position position="211"/>
    </location>
    <ligand>
        <name>heme b</name>
        <dbReference type="ChEBI" id="CHEBI:60344"/>
        <label>b566</label>
    </ligand>
    <ligandPart>
        <name>Fe</name>
        <dbReference type="ChEBI" id="CHEBI:18248"/>
    </ligandPart>
</feature>
<evidence type="ECO:0000256" key="18">
    <source>
        <dbReference type="SAM" id="Phobius"/>
    </source>
</evidence>
<evidence type="ECO:0000256" key="15">
    <source>
        <dbReference type="PIRSR" id="PIRSR038885-2"/>
    </source>
</evidence>
<comment type="caution">
    <text evidence="21">The sequence shown here is derived from an EMBL/GenBank/DDBJ whole genome shotgun (WGS) entry which is preliminary data.</text>
</comment>
<evidence type="ECO:0000256" key="10">
    <source>
        <dbReference type="ARBA" id="ARBA00022982"/>
    </source>
</evidence>
<dbReference type="GO" id="GO:0022904">
    <property type="term" value="P:respiratory electron transport chain"/>
    <property type="evidence" value="ECO:0007669"/>
    <property type="project" value="InterPro"/>
</dbReference>
<evidence type="ECO:0000313" key="21">
    <source>
        <dbReference type="EMBL" id="KAA5802417.1"/>
    </source>
</evidence>
<dbReference type="PROSITE" id="PS51003">
    <property type="entry name" value="CYTB_CTER"/>
    <property type="match status" value="1"/>
</dbReference>
<dbReference type="FunFam" id="1.20.810.10:FF:000004">
    <property type="entry name" value="Cytochrome b"/>
    <property type="match status" value="1"/>
</dbReference>
<dbReference type="PROSITE" id="PS51002">
    <property type="entry name" value="CYTB_NTER"/>
    <property type="match status" value="1"/>
</dbReference>
<feature type="binding site" evidence="14">
    <location>
        <position position="216"/>
    </location>
    <ligand>
        <name>a ubiquinone</name>
        <dbReference type="ChEBI" id="CHEBI:16389"/>
    </ligand>
</feature>
<dbReference type="InterPro" id="IPR036150">
    <property type="entry name" value="Cyt_b/b6_C_sf"/>
</dbReference>
<reference evidence="21 22" key="1">
    <citation type="submission" date="2019-09" db="EMBL/GenBank/DDBJ databases">
        <authorList>
            <person name="Kevbrin V."/>
            <person name="Grouzdev D.S."/>
        </authorList>
    </citation>
    <scope>NUCLEOTIDE SEQUENCE [LARGE SCALE GENOMIC DNA]</scope>
    <source>
        <strain evidence="21 22">G-192</strain>
    </source>
</reference>
<protein>
    <recommendedName>
        <fullName evidence="4 16">Cytochrome b</fullName>
    </recommendedName>
</protein>
<dbReference type="Gene3D" id="1.20.810.10">
    <property type="entry name" value="Cytochrome Bc1 Complex, Chain C"/>
    <property type="match status" value="1"/>
</dbReference>
<feature type="transmembrane region" description="Helical" evidence="18">
    <location>
        <begin position="376"/>
        <end position="399"/>
    </location>
</feature>
<dbReference type="InterPro" id="IPR027387">
    <property type="entry name" value="Cytb/b6-like_sf"/>
</dbReference>
<feature type="transmembrane region" description="Helical" evidence="18">
    <location>
        <begin position="304"/>
        <end position="324"/>
    </location>
</feature>
<feature type="compositionally biased region" description="Low complexity" evidence="17">
    <location>
        <begin position="421"/>
        <end position="432"/>
    </location>
</feature>
<keyword evidence="9 15" id="KW-0479">Metal-binding</keyword>
<comment type="cofactor">
    <cofactor evidence="16">
        <name>heme b</name>
        <dbReference type="ChEBI" id="CHEBI:60344"/>
    </cofactor>
    <text evidence="16">Binds 2 heme groups non-covalently.</text>
</comment>
<feature type="domain" description="Cytochrome b/b6 N-terminal region profile" evidence="19">
    <location>
        <begin position="13"/>
        <end position="224"/>
    </location>
</feature>
<evidence type="ECO:0000256" key="9">
    <source>
        <dbReference type="ARBA" id="ARBA00022723"/>
    </source>
</evidence>
<comment type="subcellular location">
    <subcellularLocation>
        <location evidence="2">Membrane</location>
        <topology evidence="2">Multi-pass membrane protein</topology>
    </subcellularLocation>
</comment>
<evidence type="ECO:0000256" key="7">
    <source>
        <dbReference type="ARBA" id="ARBA00022660"/>
    </source>
</evidence>
<sequence length="432" mass="48246">MSGPSTYEPKTGFTRWLDSRLPIVRLGWDSFVDYPTPRNLNYWYTFGGILTVCLMIQIITGIVLAMHYVPHIDYAFASVQRIDRDVNFGWLIRSIHAVGASMFFLAVYMHIFRGMYYGSYKAPREILWILGVVIYLLMMAAAFLGYVLPWGQMSFWGAMVITNLFGALPLIGEPVTQWLWGGFSVGNETLNRFFSLHYLIPFLIAGVVGLHIWALHVPGNNNPTGISVKTKADTLPFHPYYTVKDGFAIVVFLIIFAGFVFYAPEVLGHADNYIEADPLVTPAMIVPEWYLLPFYAILRAVPDKLGGVILMFAAIGVLFILPWLDTSKVRSMRYRPMARWFFGFFVVACLGLGWAGAELPDTMVPGLGALGVDFLLFGRVLTVYYFAYFLVILPLLGFVEKPSPRPASIEESVLNGDKPAKAGAAPAAQPAE</sequence>
<dbReference type="GO" id="GO:0016491">
    <property type="term" value="F:oxidoreductase activity"/>
    <property type="evidence" value="ECO:0007669"/>
    <property type="project" value="InterPro"/>
</dbReference>
<dbReference type="GO" id="GO:0008121">
    <property type="term" value="F:quinol-cytochrome-c reductase activity"/>
    <property type="evidence" value="ECO:0007669"/>
    <property type="project" value="InterPro"/>
</dbReference>
<evidence type="ECO:0000256" key="17">
    <source>
        <dbReference type="SAM" id="MobiDB-lite"/>
    </source>
</evidence>
<dbReference type="RefSeq" id="WP_150023667.1">
    <property type="nucleotide sequence ID" value="NZ_VWOJ01000003.1"/>
</dbReference>
<evidence type="ECO:0000256" key="1">
    <source>
        <dbReference type="ARBA" id="ARBA00002444"/>
    </source>
</evidence>
<proteinExistence type="inferred from homology"/>
<evidence type="ECO:0000256" key="5">
    <source>
        <dbReference type="ARBA" id="ARBA00022448"/>
    </source>
</evidence>
<evidence type="ECO:0000256" key="12">
    <source>
        <dbReference type="ARBA" id="ARBA00023004"/>
    </source>
</evidence>
<dbReference type="AlphaFoldDB" id="A0A5M6ZF73"/>
<evidence type="ECO:0000313" key="22">
    <source>
        <dbReference type="Proteomes" id="UP000325122"/>
    </source>
</evidence>
<dbReference type="SUPFAM" id="SSF81342">
    <property type="entry name" value="Transmembrane di-heme cytochromes"/>
    <property type="match status" value="1"/>
</dbReference>
<dbReference type="InterPro" id="IPR005797">
    <property type="entry name" value="Cyt_b/b6_N"/>
</dbReference>
<dbReference type="CDD" id="cd00284">
    <property type="entry name" value="Cytochrome_b_N"/>
    <property type="match status" value="1"/>
</dbReference>
<evidence type="ECO:0000256" key="6">
    <source>
        <dbReference type="ARBA" id="ARBA00022617"/>
    </source>
</evidence>
<keyword evidence="13 18" id="KW-0472">Membrane</keyword>
<dbReference type="PANTHER" id="PTHR19271">
    <property type="entry name" value="CYTOCHROME B"/>
    <property type="match status" value="1"/>
</dbReference>
<feature type="transmembrane region" description="Helical" evidence="18">
    <location>
        <begin position="246"/>
        <end position="267"/>
    </location>
</feature>
<evidence type="ECO:0000256" key="3">
    <source>
        <dbReference type="ARBA" id="ARBA00011649"/>
    </source>
</evidence>
<feature type="transmembrane region" description="Helical" evidence="18">
    <location>
        <begin position="336"/>
        <end position="356"/>
    </location>
</feature>
<dbReference type="InterPro" id="IPR048259">
    <property type="entry name" value="Cytochrome_b_N_euk/bac"/>
</dbReference>
<organism evidence="21 22">
    <name type="scientific">Alkalicaulis satelles</name>
    <dbReference type="NCBI Taxonomy" id="2609175"/>
    <lineage>
        <taxon>Bacteria</taxon>
        <taxon>Pseudomonadati</taxon>
        <taxon>Pseudomonadota</taxon>
        <taxon>Alphaproteobacteria</taxon>
        <taxon>Maricaulales</taxon>
        <taxon>Maricaulaceae</taxon>
        <taxon>Alkalicaulis</taxon>
    </lineage>
</organism>
<comment type="subunit">
    <text evidence="3 16">The main subunits of complex b-c1 are: cytochrome b, cytochrome c1 and the Rieske protein.</text>
</comment>
<dbReference type="GO" id="GO:0045275">
    <property type="term" value="C:respiratory chain complex III"/>
    <property type="evidence" value="ECO:0007669"/>
    <property type="project" value="InterPro"/>
</dbReference>
<evidence type="ECO:0000259" key="19">
    <source>
        <dbReference type="PROSITE" id="PS51002"/>
    </source>
</evidence>
<dbReference type="Pfam" id="PF00032">
    <property type="entry name" value="Cytochrom_B_C"/>
    <property type="match status" value="1"/>
</dbReference>
<feature type="binding site" description="axial binding residue" evidence="15">
    <location>
        <position position="110"/>
    </location>
    <ligand>
        <name>heme b</name>
        <dbReference type="ChEBI" id="CHEBI:60344"/>
        <label>b566</label>
    </ligand>
    <ligandPart>
        <name>Fe</name>
        <dbReference type="ChEBI" id="CHEBI:18248"/>
    </ligandPart>
</feature>